<evidence type="ECO:0000259" key="1">
    <source>
        <dbReference type="PROSITE" id="PS50943"/>
    </source>
</evidence>
<dbReference type="Gene3D" id="1.10.260.40">
    <property type="entry name" value="lambda repressor-like DNA-binding domains"/>
    <property type="match status" value="1"/>
</dbReference>
<dbReference type="AlphaFoldDB" id="A0A366I2N6"/>
<dbReference type="OrthoDB" id="9801008at2"/>
<keyword evidence="3" id="KW-1185">Reference proteome</keyword>
<dbReference type="GO" id="GO:0003677">
    <property type="term" value="F:DNA binding"/>
    <property type="evidence" value="ECO:0007669"/>
    <property type="project" value="InterPro"/>
</dbReference>
<gene>
    <name evidence="2" type="ORF">DES36_11666</name>
</gene>
<evidence type="ECO:0000313" key="3">
    <source>
        <dbReference type="Proteomes" id="UP000253490"/>
    </source>
</evidence>
<accession>A0A366I2N6</accession>
<dbReference type="EMBL" id="QNRX01000016">
    <property type="protein sequence ID" value="RBP60409.1"/>
    <property type="molecule type" value="Genomic_DNA"/>
</dbReference>
<reference evidence="2 3" key="1">
    <citation type="submission" date="2018-06" db="EMBL/GenBank/DDBJ databases">
        <title>Genomic Encyclopedia of Type Strains, Phase IV (KMG-IV): sequencing the most valuable type-strain genomes for metagenomic binning, comparative biology and taxonomic classification.</title>
        <authorList>
            <person name="Goeker M."/>
        </authorList>
    </citation>
    <scope>NUCLEOTIDE SEQUENCE [LARGE SCALE GENOMIC DNA]</scope>
    <source>
        <strain evidence="2 3">DSM 22112</strain>
    </source>
</reference>
<dbReference type="Proteomes" id="UP000253490">
    <property type="component" value="Unassembled WGS sequence"/>
</dbReference>
<organism evidence="2 3">
    <name type="scientific">Alkalibaculum bacchi</name>
    <dbReference type="NCBI Taxonomy" id="645887"/>
    <lineage>
        <taxon>Bacteria</taxon>
        <taxon>Bacillati</taxon>
        <taxon>Bacillota</taxon>
        <taxon>Clostridia</taxon>
        <taxon>Eubacteriales</taxon>
        <taxon>Eubacteriaceae</taxon>
        <taxon>Alkalibaculum</taxon>
    </lineage>
</organism>
<evidence type="ECO:0000313" key="2">
    <source>
        <dbReference type="EMBL" id="RBP60409.1"/>
    </source>
</evidence>
<name>A0A366I2N6_9FIRM</name>
<dbReference type="Pfam" id="PF01381">
    <property type="entry name" value="HTH_3"/>
    <property type="match status" value="1"/>
</dbReference>
<feature type="domain" description="HTH cro/C1-type" evidence="1">
    <location>
        <begin position="7"/>
        <end position="43"/>
    </location>
</feature>
<dbReference type="SUPFAM" id="SSF47413">
    <property type="entry name" value="lambda repressor-like DNA-binding domains"/>
    <property type="match status" value="1"/>
</dbReference>
<dbReference type="PROSITE" id="PS50943">
    <property type="entry name" value="HTH_CROC1"/>
    <property type="match status" value="1"/>
</dbReference>
<sequence length="70" mass="8141">MEFAQMVKEIRTKLNMSQEQLARELQVSFATVNRWEKGKNSPNRIAKKALYDFGKAKGLEEGLIKHLLDY</sequence>
<dbReference type="RefSeq" id="WP_113921369.1">
    <property type="nucleotide sequence ID" value="NZ_QNRX01000016.1"/>
</dbReference>
<proteinExistence type="predicted"/>
<comment type="caution">
    <text evidence="2">The sequence shown here is derived from an EMBL/GenBank/DDBJ whole genome shotgun (WGS) entry which is preliminary data.</text>
</comment>
<dbReference type="InterPro" id="IPR010982">
    <property type="entry name" value="Lambda_DNA-bd_dom_sf"/>
</dbReference>
<dbReference type="SMART" id="SM00530">
    <property type="entry name" value="HTH_XRE"/>
    <property type="match status" value="1"/>
</dbReference>
<dbReference type="CDD" id="cd00093">
    <property type="entry name" value="HTH_XRE"/>
    <property type="match status" value="1"/>
</dbReference>
<dbReference type="InterPro" id="IPR001387">
    <property type="entry name" value="Cro/C1-type_HTH"/>
</dbReference>
<protein>
    <submittedName>
        <fullName evidence="2">Xre family transcriptional regulator</fullName>
    </submittedName>
</protein>